<comment type="caution">
    <text evidence="3">The sequence shown here is derived from an EMBL/GenBank/DDBJ whole genome shotgun (WGS) entry which is preliminary data.</text>
</comment>
<protein>
    <recommendedName>
        <fullName evidence="2">Surface lipoprotein assembly modifier C-terminal domain-containing protein</fullName>
    </recommendedName>
</protein>
<name>A0A0X3TPV7_9RHOB</name>
<evidence type="ECO:0000256" key="1">
    <source>
        <dbReference type="SAM" id="SignalP"/>
    </source>
</evidence>
<reference evidence="4" key="1">
    <citation type="submission" date="2015-12" db="EMBL/GenBank/DDBJ databases">
        <authorList>
            <person name="Zhang G."/>
            <person name="Stingl U."/>
        </authorList>
    </citation>
    <scope>NUCLEOTIDE SEQUENCE [LARGE SCALE GENOMIC DNA]</scope>
    <source>
        <strain evidence="4">ZGT108</strain>
    </source>
</reference>
<feature type="signal peptide" evidence="1">
    <location>
        <begin position="1"/>
        <end position="30"/>
    </location>
</feature>
<evidence type="ECO:0000313" key="3">
    <source>
        <dbReference type="EMBL" id="KUJ77792.1"/>
    </source>
</evidence>
<evidence type="ECO:0000259" key="2">
    <source>
        <dbReference type="Pfam" id="PF04575"/>
    </source>
</evidence>
<dbReference type="EMBL" id="LQBP01000008">
    <property type="protein sequence ID" value="KUJ77792.1"/>
    <property type="molecule type" value="Genomic_DNA"/>
</dbReference>
<dbReference type="SUPFAM" id="SSF48452">
    <property type="entry name" value="TPR-like"/>
    <property type="match status" value="1"/>
</dbReference>
<proteinExistence type="predicted"/>
<dbReference type="AlphaFoldDB" id="A0A0X3TPV7"/>
<feature type="chain" id="PRO_5007054236" description="Surface lipoprotein assembly modifier C-terminal domain-containing protein" evidence="1">
    <location>
        <begin position="31"/>
        <end position="421"/>
    </location>
</feature>
<gene>
    <name evidence="3" type="ORF">AVO44_15825</name>
</gene>
<dbReference type="InterPro" id="IPR007655">
    <property type="entry name" value="Slam_C"/>
</dbReference>
<dbReference type="InterPro" id="IPR011990">
    <property type="entry name" value="TPR-like_helical_dom_sf"/>
</dbReference>
<evidence type="ECO:0000313" key="4">
    <source>
        <dbReference type="Proteomes" id="UP000053690"/>
    </source>
</evidence>
<dbReference type="Pfam" id="PF04575">
    <property type="entry name" value="SlipAM"/>
    <property type="match status" value="1"/>
</dbReference>
<dbReference type="OrthoDB" id="6116449at2"/>
<accession>A0A0X3TPV7</accession>
<keyword evidence="4" id="KW-1185">Reference proteome</keyword>
<sequence>MLREMRTILLGLIFFLATALLLCISSSVVASEATEGTDGDPRIENSFLLGMEYLRNGNPSLAAKHFLLILAEDPSLVRVRLELARAYFLNKQWERSRSEFFRVLSSDLPEPVRIRVLDYIRAIDARRGFDWDLSIGVSSVGDTRSYDTDQIYLDFGGAHLPFTLQREKSKELGLRLTGGANFRKPIKNSFDTLETVAFAAVSFDLKEARTSRYDDYQLLSRVGLRLLSPRTTVSVAPVISTRILAGEIFENRNAWEVAFERRGLVGGALFGFLSVADLHNKKSEALDGYETVAELGFRRSVSGRNVVGVSLLLEDKNVDNSFENYIRRGIRLFGSFNARYGLTISPSIYFYEKSYRERNPLLTGDPDETTIGTSIRVEKNDVFFANGFSPFVEFEYSQTKSEIDAFSYSENKFNAGVERRF</sequence>
<dbReference type="Proteomes" id="UP000053690">
    <property type="component" value="Unassembled WGS sequence"/>
</dbReference>
<feature type="domain" description="Surface lipoprotein assembly modifier C-terminal" evidence="2">
    <location>
        <begin position="167"/>
        <end position="421"/>
    </location>
</feature>
<dbReference type="STRING" id="1685378.AVO44_15825"/>
<keyword evidence="1" id="KW-0732">Signal</keyword>
<dbReference type="Gene3D" id="1.25.40.10">
    <property type="entry name" value="Tetratricopeptide repeat domain"/>
    <property type="match status" value="1"/>
</dbReference>
<organism evidence="3 4">
    <name type="scientific">Ruegeria profundi</name>
    <dbReference type="NCBI Taxonomy" id="1685378"/>
    <lineage>
        <taxon>Bacteria</taxon>
        <taxon>Pseudomonadati</taxon>
        <taxon>Pseudomonadota</taxon>
        <taxon>Alphaproteobacteria</taxon>
        <taxon>Rhodobacterales</taxon>
        <taxon>Roseobacteraceae</taxon>
        <taxon>Ruegeria</taxon>
    </lineage>
</organism>